<dbReference type="EMBL" id="AUXT01000022">
    <property type="protein sequence ID" value="KZN57915.1"/>
    <property type="molecule type" value="Genomic_DNA"/>
</dbReference>
<feature type="region of interest" description="Disordered" evidence="3">
    <location>
        <begin position="107"/>
        <end position="126"/>
    </location>
</feature>
<name>A0A167HAT2_9GAMM</name>
<dbReference type="InterPro" id="IPR029058">
    <property type="entry name" value="AB_hydrolase_fold"/>
</dbReference>
<dbReference type="PATRIC" id="fig|1365253.3.peg.459"/>
<feature type="signal peptide" evidence="4">
    <location>
        <begin position="1"/>
        <end position="18"/>
    </location>
</feature>
<feature type="compositionally biased region" description="Polar residues" evidence="3">
    <location>
        <begin position="117"/>
        <end position="126"/>
    </location>
</feature>
<reference evidence="5 6" key="1">
    <citation type="submission" date="2013-07" db="EMBL/GenBank/DDBJ databases">
        <title>Comparative Genomic and Metabolomic Analysis of Twelve Strains of Pseudoalteromonas luteoviolacea.</title>
        <authorList>
            <person name="Vynne N.G."/>
            <person name="Mansson M."/>
            <person name="Gram L."/>
        </authorList>
    </citation>
    <scope>NUCLEOTIDE SEQUENCE [LARGE SCALE GENOMIC DNA]</scope>
    <source>
        <strain evidence="5 6">NCIMB 1942</strain>
    </source>
</reference>
<evidence type="ECO:0000313" key="5">
    <source>
        <dbReference type="EMBL" id="KZN57915.1"/>
    </source>
</evidence>
<evidence type="ECO:0000313" key="6">
    <source>
        <dbReference type="Proteomes" id="UP000076587"/>
    </source>
</evidence>
<evidence type="ECO:0000256" key="2">
    <source>
        <dbReference type="ARBA" id="ARBA00022801"/>
    </source>
</evidence>
<dbReference type="Pfam" id="PF00756">
    <property type="entry name" value="Esterase"/>
    <property type="match status" value="1"/>
</dbReference>
<keyword evidence="2" id="KW-0378">Hydrolase</keyword>
<comment type="similarity">
    <text evidence="1">Belongs to the esterase D family.</text>
</comment>
<proteinExistence type="inferred from homology"/>
<dbReference type="Gene3D" id="3.40.50.1820">
    <property type="entry name" value="alpha/beta hydrolase"/>
    <property type="match status" value="1"/>
</dbReference>
<gene>
    <name evidence="5" type="ORF">N482_23060</name>
</gene>
<dbReference type="Proteomes" id="UP000076587">
    <property type="component" value="Unassembled WGS sequence"/>
</dbReference>
<dbReference type="OrthoDB" id="9784036at2"/>
<keyword evidence="4" id="KW-0732">Signal</keyword>
<dbReference type="PANTHER" id="PTHR40841">
    <property type="entry name" value="SIDEROPHORE TRIACETYLFUSARININE C ESTERASE"/>
    <property type="match status" value="1"/>
</dbReference>
<feature type="chain" id="PRO_5007887439" description="Esterase" evidence="4">
    <location>
        <begin position="19"/>
        <end position="312"/>
    </location>
</feature>
<organism evidence="5 6">
    <name type="scientific">Pseudoalteromonas luteoviolacea NCIMB 1942</name>
    <dbReference type="NCBI Taxonomy" id="1365253"/>
    <lineage>
        <taxon>Bacteria</taxon>
        <taxon>Pseudomonadati</taxon>
        <taxon>Pseudomonadota</taxon>
        <taxon>Gammaproteobacteria</taxon>
        <taxon>Alteromonadales</taxon>
        <taxon>Pseudoalteromonadaceae</taxon>
        <taxon>Pseudoalteromonas</taxon>
    </lineage>
</organism>
<dbReference type="SUPFAM" id="SSF53474">
    <property type="entry name" value="alpha/beta-Hydrolases"/>
    <property type="match status" value="1"/>
</dbReference>
<dbReference type="InterPro" id="IPR000801">
    <property type="entry name" value="Esterase-like"/>
</dbReference>
<accession>A0A167HAT2</accession>
<dbReference type="AlphaFoldDB" id="A0A167HAT2"/>
<dbReference type="GO" id="GO:0016788">
    <property type="term" value="F:hydrolase activity, acting on ester bonds"/>
    <property type="evidence" value="ECO:0007669"/>
    <property type="project" value="TreeGrafter"/>
</dbReference>
<evidence type="ECO:0000256" key="4">
    <source>
        <dbReference type="SAM" id="SignalP"/>
    </source>
</evidence>
<protein>
    <recommendedName>
        <fullName evidence="7">Esterase</fullName>
    </recommendedName>
</protein>
<dbReference type="InterPro" id="IPR052558">
    <property type="entry name" value="Siderophore_Hydrolase_D"/>
</dbReference>
<evidence type="ECO:0000256" key="3">
    <source>
        <dbReference type="SAM" id="MobiDB-lite"/>
    </source>
</evidence>
<comment type="caution">
    <text evidence="5">The sequence shown here is derived from an EMBL/GenBank/DDBJ whole genome shotgun (WGS) entry which is preliminary data.</text>
</comment>
<dbReference type="PANTHER" id="PTHR40841:SF2">
    <property type="entry name" value="SIDEROPHORE-DEGRADING ESTERASE (EUROFUNG)"/>
    <property type="match status" value="1"/>
</dbReference>
<evidence type="ECO:0000256" key="1">
    <source>
        <dbReference type="ARBA" id="ARBA00005622"/>
    </source>
</evidence>
<dbReference type="RefSeq" id="WP_063375498.1">
    <property type="nucleotide sequence ID" value="NZ_AUXT01000022.1"/>
</dbReference>
<sequence>MKTILGIIITLLCFSAFAAYEPYTYRHEPVELTFDPNILPESKKVWVALPQGYHRPENAQKRYPVVYITDGAVYQFITAESMWFANIVGHIPQAILVAIDTRQNRSRDLTPTVPNDGHSTPNTTGQSARFQDFIHSEVVPYIDNKYRTNDFRVLAGHSLGGLFTMTAALNEQVQDTFKSYIALDPSMWWDNATLVNQVELSASLFNSKAYNIYVAAGHDHDGAGDFLADYLAHIQAIARTGHLLLAASKTKGTYEVFQDENHMSMLHQSLYKGLRAAFECYPVTCDKSVSQGQKQIHIKGFGTSYKRLFYNH</sequence>
<evidence type="ECO:0008006" key="7">
    <source>
        <dbReference type="Google" id="ProtNLM"/>
    </source>
</evidence>